<dbReference type="EMBL" id="CP095338">
    <property type="protein sequence ID" value="XAG20352.1"/>
    <property type="molecule type" value="Genomic_DNA"/>
</dbReference>
<evidence type="ECO:0000313" key="1">
    <source>
        <dbReference type="EMBL" id="XAG20352.1"/>
    </source>
</evidence>
<gene>
    <name evidence="1" type="ORF">MRN70_08385</name>
</gene>
<dbReference type="AlphaFoldDB" id="A0AAU6SK81"/>
<proteinExistence type="predicted"/>
<organism evidence="1">
    <name type="scientific">bacterium 19PA01SH03</name>
    <dbReference type="NCBI Taxonomy" id="2920705"/>
    <lineage>
        <taxon>Bacteria</taxon>
    </lineage>
</organism>
<name>A0AAU6SK81_UNCXX</name>
<protein>
    <submittedName>
        <fullName evidence="1">Uncharacterized protein</fullName>
    </submittedName>
</protein>
<sequence>MNEQDIELYHYMLNIELKQFMSQQHLINRNENRFSDFVIKEFKRLKRDKKISLSNFKYFHDAFLPNRKGFKNRWNKRLERYNEIYSKNAQLQGKNAEQRLQAFFNELSRYQFIIKSPHDDEIEFNESDSPKVLALGFLGIHKEQLNKIKEDQNEAILTYYIGDSGIKAETMLIYHLQNYGFNIALELNRSQQRLAHHTFSHLHIESFYEKLSFCQQEPSYVEA</sequence>
<accession>A0AAU6SK81</accession>
<reference evidence="1" key="1">
    <citation type="submission" date="2022-03" db="EMBL/GenBank/DDBJ databases">
        <title>Sea Food Isolates.</title>
        <authorList>
            <person name="Li c."/>
        </authorList>
    </citation>
    <scope>NUCLEOTIDE SEQUENCE</scope>
    <source>
        <strain evidence="1">19PA01SH03</strain>
    </source>
</reference>